<dbReference type="OrthoDB" id="5877028at2759"/>
<protein>
    <recommendedName>
        <fullName evidence="9">NUDE domain-containing protein</fullName>
    </recommendedName>
</protein>
<feature type="compositionally biased region" description="Polar residues" evidence="8">
    <location>
        <begin position="624"/>
        <end position="644"/>
    </location>
</feature>
<keyword evidence="5 7" id="KW-0175">Coiled coil</keyword>
<keyword evidence="3" id="KW-0963">Cytoplasm</keyword>
<dbReference type="STRING" id="930991.A0A0D0DZY9"/>
<keyword evidence="4" id="KW-0493">Microtubule</keyword>
<evidence type="ECO:0000256" key="2">
    <source>
        <dbReference type="ARBA" id="ARBA00007429"/>
    </source>
</evidence>
<dbReference type="Pfam" id="PF04880">
    <property type="entry name" value="NUDE_C"/>
    <property type="match status" value="1"/>
</dbReference>
<feature type="compositionally biased region" description="Low complexity" evidence="8">
    <location>
        <begin position="512"/>
        <end position="530"/>
    </location>
</feature>
<dbReference type="PANTHER" id="PTHR10921:SF1">
    <property type="entry name" value="NUCLEAR DISTRIBUTION PROTEIN NUDE HOMOLOG"/>
    <property type="match status" value="1"/>
</dbReference>
<feature type="region of interest" description="Disordered" evidence="8">
    <location>
        <begin position="223"/>
        <end position="273"/>
    </location>
</feature>
<dbReference type="Proteomes" id="UP000054538">
    <property type="component" value="Unassembled WGS sequence"/>
</dbReference>
<evidence type="ECO:0000256" key="5">
    <source>
        <dbReference type="ARBA" id="ARBA00023054"/>
    </source>
</evidence>
<dbReference type="InterPro" id="IPR006964">
    <property type="entry name" value="NUDE_dom"/>
</dbReference>
<dbReference type="AlphaFoldDB" id="A0A0D0DZY9"/>
<reference evidence="11" key="2">
    <citation type="submission" date="2015-01" db="EMBL/GenBank/DDBJ databases">
        <title>Evolutionary Origins and Diversification of the Mycorrhizal Mutualists.</title>
        <authorList>
            <consortium name="DOE Joint Genome Institute"/>
            <consortium name="Mycorrhizal Genomics Consortium"/>
            <person name="Kohler A."/>
            <person name="Kuo A."/>
            <person name="Nagy L.G."/>
            <person name="Floudas D."/>
            <person name="Copeland A."/>
            <person name="Barry K.W."/>
            <person name="Cichocki N."/>
            <person name="Veneault-Fourrey C."/>
            <person name="LaButti K."/>
            <person name="Lindquist E.A."/>
            <person name="Lipzen A."/>
            <person name="Lundell T."/>
            <person name="Morin E."/>
            <person name="Murat C."/>
            <person name="Riley R."/>
            <person name="Ohm R."/>
            <person name="Sun H."/>
            <person name="Tunlid A."/>
            <person name="Henrissat B."/>
            <person name="Grigoriev I.V."/>
            <person name="Hibbett D.S."/>
            <person name="Martin F."/>
        </authorList>
    </citation>
    <scope>NUCLEOTIDE SEQUENCE [LARGE SCALE GENOMIC DNA]</scope>
    <source>
        <strain evidence="11">Ve08.2h10</strain>
    </source>
</reference>
<dbReference type="GO" id="GO:0000776">
    <property type="term" value="C:kinetochore"/>
    <property type="evidence" value="ECO:0007669"/>
    <property type="project" value="TreeGrafter"/>
</dbReference>
<comment type="similarity">
    <text evidence="2">Belongs to the nudE family.</text>
</comment>
<feature type="compositionally biased region" description="Polar residues" evidence="8">
    <location>
        <begin position="482"/>
        <end position="491"/>
    </location>
</feature>
<reference evidence="10 11" key="1">
    <citation type="submission" date="2014-04" db="EMBL/GenBank/DDBJ databases">
        <authorList>
            <consortium name="DOE Joint Genome Institute"/>
            <person name="Kuo A."/>
            <person name="Kohler A."/>
            <person name="Jargeat P."/>
            <person name="Nagy L.G."/>
            <person name="Floudas D."/>
            <person name="Copeland A."/>
            <person name="Barry K.W."/>
            <person name="Cichocki N."/>
            <person name="Veneault-Fourrey C."/>
            <person name="LaButti K."/>
            <person name="Lindquist E.A."/>
            <person name="Lipzen A."/>
            <person name="Lundell T."/>
            <person name="Morin E."/>
            <person name="Murat C."/>
            <person name="Sun H."/>
            <person name="Tunlid A."/>
            <person name="Henrissat B."/>
            <person name="Grigoriev I.V."/>
            <person name="Hibbett D.S."/>
            <person name="Martin F."/>
            <person name="Nordberg H.P."/>
            <person name="Cantor M.N."/>
            <person name="Hua S.X."/>
        </authorList>
    </citation>
    <scope>NUCLEOTIDE SEQUENCE [LARGE SCALE GENOMIC DNA]</scope>
    <source>
        <strain evidence="10 11">Ve08.2h10</strain>
    </source>
</reference>
<dbReference type="Gene3D" id="6.10.250.1080">
    <property type="match status" value="1"/>
</dbReference>
<evidence type="ECO:0000256" key="3">
    <source>
        <dbReference type="ARBA" id="ARBA00022490"/>
    </source>
</evidence>
<evidence type="ECO:0000256" key="7">
    <source>
        <dbReference type="SAM" id="Coils"/>
    </source>
</evidence>
<feature type="compositionally biased region" description="Polar residues" evidence="8">
    <location>
        <begin position="575"/>
        <end position="585"/>
    </location>
</feature>
<feature type="compositionally biased region" description="Polar residues" evidence="8">
    <location>
        <begin position="436"/>
        <end position="447"/>
    </location>
</feature>
<evidence type="ECO:0000256" key="8">
    <source>
        <dbReference type="SAM" id="MobiDB-lite"/>
    </source>
</evidence>
<feature type="compositionally biased region" description="Low complexity" evidence="8">
    <location>
        <begin position="254"/>
        <end position="273"/>
    </location>
</feature>
<feature type="compositionally biased region" description="Polar residues" evidence="8">
    <location>
        <begin position="531"/>
        <end position="551"/>
    </location>
</feature>
<feature type="compositionally biased region" description="Low complexity" evidence="8">
    <location>
        <begin position="470"/>
        <end position="480"/>
    </location>
</feature>
<name>A0A0D0DZY9_9AGAM</name>
<feature type="compositionally biased region" description="Low complexity" evidence="8">
    <location>
        <begin position="682"/>
        <end position="692"/>
    </location>
</feature>
<dbReference type="GO" id="GO:0051642">
    <property type="term" value="P:centrosome localization"/>
    <property type="evidence" value="ECO:0007669"/>
    <property type="project" value="TreeGrafter"/>
</dbReference>
<dbReference type="InterPro" id="IPR033494">
    <property type="entry name" value="NUDE"/>
</dbReference>
<dbReference type="GO" id="GO:0007020">
    <property type="term" value="P:microtubule nucleation"/>
    <property type="evidence" value="ECO:0007669"/>
    <property type="project" value="TreeGrafter"/>
</dbReference>
<feature type="compositionally biased region" description="Polar residues" evidence="8">
    <location>
        <begin position="228"/>
        <end position="237"/>
    </location>
</feature>
<proteinExistence type="inferred from homology"/>
<evidence type="ECO:0000256" key="6">
    <source>
        <dbReference type="ARBA" id="ARBA00023212"/>
    </source>
</evidence>
<evidence type="ECO:0000259" key="9">
    <source>
        <dbReference type="Pfam" id="PF04880"/>
    </source>
</evidence>
<dbReference type="GO" id="GO:0008017">
    <property type="term" value="F:microtubule binding"/>
    <property type="evidence" value="ECO:0007669"/>
    <property type="project" value="InterPro"/>
</dbReference>
<feature type="compositionally biased region" description="Polar residues" evidence="8">
    <location>
        <begin position="498"/>
        <end position="511"/>
    </location>
</feature>
<keyword evidence="6" id="KW-0206">Cytoskeleton</keyword>
<dbReference type="GO" id="GO:0005874">
    <property type="term" value="C:microtubule"/>
    <property type="evidence" value="ECO:0007669"/>
    <property type="project" value="UniProtKB-KW"/>
</dbReference>
<sequence length="692" mass="74655">MSTAVLSVVNALHREPIMTSLDDNQINYSSTDWKAKYYEVADMLAETRAELDEFHTSSKELEEELIKEIERTEKAQQDLKVKVSRMETEKDEWKAKFMSLQTTHNTTTTSLQRELDTVRQECQRLKVQLRELEMGNDDLERNERAVTSTLADVEAKYSRVLEEKILLEHELLDKASLEEESQRLKDELRDASVEISILKGQLSASRSKPSSIHSEISTAPSALFPSHLPSTEENLLSTPPPPGLKLSELSTNKTSLSTPSRPPSTSLSSTSGQSALLQRAGFQPGKFTASNSTPPSVTRSSTLPMLSASCNYSPRTPIPRPNLVTSTSSISTTTTFSAIPMPASKSRGVQMVSEMRARVKNLEQKIHTRVPRLRMGSNAGRLGANAFACSTVASPPSNLSAPTAPKNHIQRTSTYDSKLAKPSPQRHSAEILTPKSGATTPDPNNSGWVLITDDTPSPAKDPKKERRRVSSPSAPSAYRSGIPTSASSPTFSKLVPLAQSTVNSRRPQSRLSGASQSTTATASSIHTPSSRPTTPTFLPVSTSSLHVNGTMSGIGLKRSSGPGAGTYGQPKRASLGSSTAGSPTPSFDDEYQPRERPISYNTKLNRQIAKPLPQFIASNSNVTIRGSSRIPSSTNSASVLSQSRIGRPAGVATGRRSVGLEPPCNDSDGLSEPGADKKNRGRSGSSAFGFGR</sequence>
<dbReference type="GO" id="GO:0047496">
    <property type="term" value="P:vesicle transport along microtubule"/>
    <property type="evidence" value="ECO:0007669"/>
    <property type="project" value="TreeGrafter"/>
</dbReference>
<dbReference type="HOGENOM" id="CLU_027730_0_0_1"/>
<feature type="domain" description="NUDE" evidence="9">
    <location>
        <begin position="150"/>
        <end position="281"/>
    </location>
</feature>
<dbReference type="PANTHER" id="PTHR10921">
    <property type="entry name" value="NUCLEAR DISTRIBUTION PROTEIN NUDE HOMOLOG 1"/>
    <property type="match status" value="1"/>
</dbReference>
<dbReference type="GO" id="GO:0000132">
    <property type="term" value="P:establishment of mitotic spindle orientation"/>
    <property type="evidence" value="ECO:0007669"/>
    <property type="project" value="TreeGrafter"/>
</dbReference>
<dbReference type="GO" id="GO:0007059">
    <property type="term" value="P:chromosome segregation"/>
    <property type="evidence" value="ECO:0007669"/>
    <property type="project" value="TreeGrafter"/>
</dbReference>
<evidence type="ECO:0000256" key="4">
    <source>
        <dbReference type="ARBA" id="ARBA00022701"/>
    </source>
</evidence>
<accession>A0A0D0DZY9</accession>
<feature type="region of interest" description="Disordered" evidence="8">
    <location>
        <begin position="624"/>
        <end position="692"/>
    </location>
</feature>
<organism evidence="10 11">
    <name type="scientific">Paxillus rubicundulus Ve08.2h10</name>
    <dbReference type="NCBI Taxonomy" id="930991"/>
    <lineage>
        <taxon>Eukaryota</taxon>
        <taxon>Fungi</taxon>
        <taxon>Dikarya</taxon>
        <taxon>Basidiomycota</taxon>
        <taxon>Agaricomycotina</taxon>
        <taxon>Agaricomycetes</taxon>
        <taxon>Agaricomycetidae</taxon>
        <taxon>Boletales</taxon>
        <taxon>Paxilineae</taxon>
        <taxon>Paxillaceae</taxon>
        <taxon>Paxillus</taxon>
    </lineage>
</organism>
<dbReference type="EMBL" id="KN824990">
    <property type="protein sequence ID" value="KIK96371.1"/>
    <property type="molecule type" value="Genomic_DNA"/>
</dbReference>
<evidence type="ECO:0000313" key="11">
    <source>
        <dbReference type="Proteomes" id="UP000054538"/>
    </source>
</evidence>
<comment type="subcellular location">
    <subcellularLocation>
        <location evidence="1">Cytoplasm</location>
        <location evidence="1">Cytoskeleton</location>
    </subcellularLocation>
</comment>
<evidence type="ECO:0000313" key="10">
    <source>
        <dbReference type="EMBL" id="KIK96371.1"/>
    </source>
</evidence>
<gene>
    <name evidence="10" type="ORF">PAXRUDRAFT_138599</name>
</gene>
<dbReference type="InParanoid" id="A0A0D0DZY9"/>
<keyword evidence="11" id="KW-1185">Reference proteome</keyword>
<dbReference type="GO" id="GO:0005871">
    <property type="term" value="C:kinesin complex"/>
    <property type="evidence" value="ECO:0007669"/>
    <property type="project" value="TreeGrafter"/>
</dbReference>
<evidence type="ECO:0000256" key="1">
    <source>
        <dbReference type="ARBA" id="ARBA00004245"/>
    </source>
</evidence>
<feature type="coiled-coil region" evidence="7">
    <location>
        <begin position="44"/>
        <end position="201"/>
    </location>
</feature>
<feature type="region of interest" description="Disordered" evidence="8">
    <location>
        <begin position="394"/>
        <end position="594"/>
    </location>
</feature>